<evidence type="ECO:0000313" key="4">
    <source>
        <dbReference type="Proteomes" id="UP001139485"/>
    </source>
</evidence>
<reference evidence="3" key="1">
    <citation type="submission" date="2022-05" db="EMBL/GenBank/DDBJ databases">
        <authorList>
            <person name="Tuo L."/>
        </authorList>
    </citation>
    <scope>NUCLEOTIDE SEQUENCE</scope>
    <source>
        <strain evidence="3">BSK12Z-4</strain>
    </source>
</reference>
<dbReference type="InterPro" id="IPR049449">
    <property type="entry name" value="TesB_ACOT8-like_N"/>
</dbReference>
<dbReference type="AlphaFoldDB" id="A0A9X2D9A6"/>
<dbReference type="Pfam" id="PF20789">
    <property type="entry name" value="4HBT_3C"/>
    <property type="match status" value="1"/>
</dbReference>
<proteinExistence type="predicted"/>
<organism evidence="3 4">
    <name type="scientific">Nocardioides bruguierae</name>
    <dbReference type="NCBI Taxonomy" id="2945102"/>
    <lineage>
        <taxon>Bacteria</taxon>
        <taxon>Bacillati</taxon>
        <taxon>Actinomycetota</taxon>
        <taxon>Actinomycetes</taxon>
        <taxon>Propionibacteriales</taxon>
        <taxon>Nocardioidaceae</taxon>
        <taxon>Nocardioides</taxon>
    </lineage>
</organism>
<dbReference type="RefSeq" id="WP_250827660.1">
    <property type="nucleotide sequence ID" value="NZ_JAMOIL010000015.1"/>
</dbReference>
<evidence type="ECO:0000313" key="3">
    <source>
        <dbReference type="EMBL" id="MCM0621182.1"/>
    </source>
</evidence>
<feature type="domain" description="Acyl-CoA thioesterase-like C-terminal" evidence="2">
    <location>
        <begin position="159"/>
        <end position="260"/>
    </location>
</feature>
<dbReference type="InterPro" id="IPR049450">
    <property type="entry name" value="ACOT8-like_C"/>
</dbReference>
<evidence type="ECO:0000259" key="1">
    <source>
        <dbReference type="Pfam" id="PF13622"/>
    </source>
</evidence>
<keyword evidence="4" id="KW-1185">Reference proteome</keyword>
<accession>A0A9X2D9A6</accession>
<feature type="domain" description="Acyl-CoA thioesterase-like N-terminal HotDog" evidence="1">
    <location>
        <begin position="25"/>
        <end position="111"/>
    </location>
</feature>
<dbReference type="Gene3D" id="2.40.160.210">
    <property type="entry name" value="Acyl-CoA thioesterase, double hotdog domain"/>
    <property type="match status" value="1"/>
</dbReference>
<dbReference type="SUPFAM" id="SSF54637">
    <property type="entry name" value="Thioesterase/thiol ester dehydrase-isomerase"/>
    <property type="match status" value="1"/>
</dbReference>
<dbReference type="EMBL" id="JAMOIL010000015">
    <property type="protein sequence ID" value="MCM0621182.1"/>
    <property type="molecule type" value="Genomic_DNA"/>
</dbReference>
<dbReference type="InterPro" id="IPR029069">
    <property type="entry name" value="HotDog_dom_sf"/>
</dbReference>
<name>A0A9X2D9A6_9ACTN</name>
<protein>
    <submittedName>
        <fullName evidence="3">Thioesterase family protein</fullName>
    </submittedName>
</protein>
<sequence length="264" mass="28371">MTAPTPDAYFVRTAPQELEATQHTSGAWNPAEQHIAPVLGLLVHEVVRDLAARRPDDGLQVGRLSFDITGTVPVGHVATSVRVVRPGRTVELVEATVTHRSRVVAQLRAWLMAPFETASVAGTHAEPIPSRDEVEPWDASQVWAGDFIASSQVRRREIAPGRGVTWVRTGMPIVEGEETSPVARFAGLLDIANGMTPRVAPTDWLFPNIDLSAHLLRAPVGEWLGLDTRVSFGPGGLGVTATVLHDDSGLLGTSTQSLTVRPAR</sequence>
<dbReference type="Pfam" id="PF13622">
    <property type="entry name" value="4HBT_3"/>
    <property type="match status" value="1"/>
</dbReference>
<dbReference type="Proteomes" id="UP001139485">
    <property type="component" value="Unassembled WGS sequence"/>
</dbReference>
<gene>
    <name evidence="3" type="ORF">M8330_12870</name>
</gene>
<evidence type="ECO:0000259" key="2">
    <source>
        <dbReference type="Pfam" id="PF20789"/>
    </source>
</evidence>
<dbReference type="InterPro" id="IPR042171">
    <property type="entry name" value="Acyl-CoA_hotdog"/>
</dbReference>
<comment type="caution">
    <text evidence="3">The sequence shown here is derived from an EMBL/GenBank/DDBJ whole genome shotgun (WGS) entry which is preliminary data.</text>
</comment>